<protein>
    <submittedName>
        <fullName evidence="3">Uncharacterized protein LOC125313682</fullName>
    </submittedName>
</protein>
<dbReference type="RefSeq" id="XP_048129460.1">
    <property type="nucleotide sequence ID" value="XM_048273503.1"/>
</dbReference>
<feature type="compositionally biased region" description="Basic residues" evidence="1">
    <location>
        <begin position="159"/>
        <end position="171"/>
    </location>
</feature>
<name>A0ABM3GYN2_9MYRT</name>
<dbReference type="GeneID" id="125313682"/>
<organism evidence="2 3">
    <name type="scientific">Rhodamnia argentea</name>
    <dbReference type="NCBI Taxonomy" id="178133"/>
    <lineage>
        <taxon>Eukaryota</taxon>
        <taxon>Viridiplantae</taxon>
        <taxon>Streptophyta</taxon>
        <taxon>Embryophyta</taxon>
        <taxon>Tracheophyta</taxon>
        <taxon>Spermatophyta</taxon>
        <taxon>Magnoliopsida</taxon>
        <taxon>eudicotyledons</taxon>
        <taxon>Gunneridae</taxon>
        <taxon>Pentapetalae</taxon>
        <taxon>rosids</taxon>
        <taxon>malvids</taxon>
        <taxon>Myrtales</taxon>
        <taxon>Myrtaceae</taxon>
        <taxon>Myrtoideae</taxon>
        <taxon>Myrteae</taxon>
        <taxon>Australasian group</taxon>
        <taxon>Rhodamnia</taxon>
    </lineage>
</organism>
<evidence type="ECO:0000256" key="1">
    <source>
        <dbReference type="SAM" id="MobiDB-lite"/>
    </source>
</evidence>
<keyword evidence="2" id="KW-1185">Reference proteome</keyword>
<proteinExistence type="predicted"/>
<gene>
    <name evidence="3" type="primary">LOC125313682</name>
</gene>
<accession>A0ABM3GYN2</accession>
<reference evidence="2" key="1">
    <citation type="submission" date="2025-05" db="UniProtKB">
        <authorList>
            <consortium name="RefSeq"/>
        </authorList>
    </citation>
    <scope>NUCLEOTIDE SEQUENCE [LARGE SCALE GENOMIC DNA]</scope>
</reference>
<dbReference type="Proteomes" id="UP000827889">
    <property type="component" value="Chromosome 2"/>
</dbReference>
<reference evidence="3" key="2">
    <citation type="submission" date="2025-08" db="UniProtKB">
        <authorList>
            <consortium name="RefSeq"/>
        </authorList>
    </citation>
    <scope>IDENTIFICATION</scope>
    <source>
        <tissue evidence="3">Leaf</tissue>
    </source>
</reference>
<feature type="compositionally biased region" description="Low complexity" evidence="1">
    <location>
        <begin position="133"/>
        <end position="146"/>
    </location>
</feature>
<feature type="compositionally biased region" description="Basic and acidic residues" evidence="1">
    <location>
        <begin position="187"/>
        <end position="204"/>
    </location>
</feature>
<feature type="region of interest" description="Disordered" evidence="1">
    <location>
        <begin position="125"/>
        <end position="204"/>
    </location>
</feature>
<evidence type="ECO:0000313" key="3">
    <source>
        <dbReference type="RefSeq" id="XP_048129460.1"/>
    </source>
</evidence>
<sequence length="238" mass="26205">MWRVAGPSEYLAVTGGSIEDFKLAKAAWIWPAVYAGKTKMKGKVGAGQTKHNAVKTDLETKAKMKGKVGAGRSKHDAVKTDLETKAKMKAAKTDLETEITARGTRKAEIKEMAATRAAKVFKNQATENEACPQKGNNGKDQQKGGNTRQQHMKGCLKDPRKRPSKGQKKTVRFNLPEDDLGSRCRRQTGELHKNERGRGAKGEQRTLKHYGNSRMPLLTGLQNVFRPVHLTAALPLFG</sequence>
<evidence type="ECO:0000313" key="2">
    <source>
        <dbReference type="Proteomes" id="UP000827889"/>
    </source>
</evidence>